<dbReference type="Pfam" id="PF08878">
    <property type="entry name" value="HamA"/>
    <property type="match status" value="1"/>
</dbReference>
<organism evidence="2 3">
    <name type="scientific">Kocuria carniphila</name>
    <dbReference type="NCBI Taxonomy" id="262208"/>
    <lineage>
        <taxon>Bacteria</taxon>
        <taxon>Bacillati</taxon>
        <taxon>Actinomycetota</taxon>
        <taxon>Actinomycetes</taxon>
        <taxon>Micrococcales</taxon>
        <taxon>Micrococcaceae</taxon>
        <taxon>Kocuria</taxon>
    </lineage>
</organism>
<gene>
    <name evidence="2" type="ORF">VVR66_11325</name>
</gene>
<name>A0ABV3V5S7_9MICC</name>
<reference evidence="2 3" key="1">
    <citation type="journal article" date="2024" name="Fungal Genet. Biol.">
        <title>The porcine skin microbiome exhibits broad fungal antagonism.</title>
        <authorList>
            <person name="De La Cruz K.F."/>
            <person name="Townsend E.C."/>
            <person name="Alex Cheong J.Z."/>
            <person name="Salamzade R."/>
            <person name="Liu A."/>
            <person name="Sandstrom S."/>
            <person name="Davila E."/>
            <person name="Huang L."/>
            <person name="Xu K.H."/>
            <person name="Wu S.Y."/>
            <person name="Meudt J.J."/>
            <person name="Shanmuganayagam D."/>
            <person name="Gibson A.L.F."/>
            <person name="Kalan L.R."/>
        </authorList>
    </citation>
    <scope>NUCLEOTIDE SEQUENCE [LARGE SCALE GENOMIC DNA]</scope>
    <source>
        <strain evidence="2 3">LK2625</strain>
    </source>
</reference>
<protein>
    <submittedName>
        <fullName evidence="2">Hachiman antiphage defense system protein HamA</fullName>
    </submittedName>
</protein>
<comment type="caution">
    <text evidence="2">The sequence shown here is derived from an EMBL/GenBank/DDBJ whole genome shotgun (WGS) entry which is preliminary data.</text>
</comment>
<evidence type="ECO:0000259" key="1">
    <source>
        <dbReference type="Pfam" id="PF08878"/>
    </source>
</evidence>
<dbReference type="InterPro" id="IPR014976">
    <property type="entry name" value="AbpA_HamA_C"/>
</dbReference>
<accession>A0ABV3V5S7</accession>
<proteinExistence type="predicted"/>
<dbReference type="EMBL" id="JAYWLU010000011">
    <property type="protein sequence ID" value="MEX3595304.1"/>
    <property type="molecule type" value="Genomic_DNA"/>
</dbReference>
<evidence type="ECO:0000313" key="3">
    <source>
        <dbReference type="Proteomes" id="UP001558481"/>
    </source>
</evidence>
<evidence type="ECO:0000313" key="2">
    <source>
        <dbReference type="EMBL" id="MEX3595304.1"/>
    </source>
</evidence>
<keyword evidence="3" id="KW-1185">Reference proteome</keyword>
<feature type="domain" description="Anti-bacteriophage protein A/HamA C-terminal" evidence="1">
    <location>
        <begin position="7"/>
        <end position="248"/>
    </location>
</feature>
<dbReference type="Proteomes" id="UP001558481">
    <property type="component" value="Unassembled WGS sequence"/>
</dbReference>
<sequence length="256" mass="28094">MTGISTWSTTAKENIDGHELHHLVVGTSDTDQAIAWAAATIPSQYASPARVARLLSRLGKSAAAAYIENKLPTTPRARSGELGEIVGTRYASDELGYQTIARLRWADHREMAMRGDDIIGVRATGEGSVEFLKGEAKSRAQLGNSTVSEADDALQRDNGRPSPHALEFVADRLHNGGQSDLADLIDDAMLVKGIRQRQVQHLLFTFSGNDPRTPLRTNTQRYHGRIRRFAVGVQVPEHQAFVAAVYTKVIDNARER</sequence>
<dbReference type="RefSeq" id="WP_368629617.1">
    <property type="nucleotide sequence ID" value="NZ_JAYWLU010000011.1"/>
</dbReference>